<dbReference type="EMBL" id="CACRZD030000005">
    <property type="protein sequence ID" value="CAA6659805.1"/>
    <property type="molecule type" value="Genomic_DNA"/>
</dbReference>
<protein>
    <recommendedName>
        <fullName evidence="4">Peroxin/Ferlin domain-containing protein</fullName>
    </recommendedName>
</protein>
<dbReference type="GO" id="GO:0045053">
    <property type="term" value="P:protein retention in Golgi apparatus"/>
    <property type="evidence" value="ECO:0007669"/>
    <property type="project" value="TreeGrafter"/>
</dbReference>
<keyword evidence="3" id="KW-0472">Membrane</keyword>
<evidence type="ECO:0000259" key="4">
    <source>
        <dbReference type="SMART" id="SM00694"/>
    </source>
</evidence>
<reference evidence="5 6" key="1">
    <citation type="submission" date="2019-12" db="EMBL/GenBank/DDBJ databases">
        <authorList>
            <person name="Scholz U."/>
            <person name="Mascher M."/>
            <person name="Fiebig A."/>
        </authorList>
    </citation>
    <scope>NUCLEOTIDE SEQUENCE</scope>
</reference>
<sequence length="3532" mass="397885">MLFRVGIMLSCYRFSWERIRDLCHLRRKYVQLYASSLRKIDVDIYEMRKIEKDLDSKVILLWRLLAHAKVESVKSKEAAQQQAGLKGSWLSFRWLTSSQDVSITNDLVGEKLVDEKRLSKEEWESLNKLLSYHIDEDANPLLGKDVQSIVQLLIDVSISQAAARIISINLTEILYVSKSVHCDLSLKFYGLSAPEGSLVQSVSNERKANALAATFVHLPALENVDWQLSATIAPCHVTVLMKSYERFLEFIKRSNAVSPAVALETATALQMKIEQVTRRAQEQFQMVLEEKNRFALDIDFDAPKVRVPLKGTGLPSTEDFFLDFGHFTLHTRECEREEQRKSLYSRFYVSVRDIAAFFMDVNSGSTTSSVAQKTVDEKSHPFPKDHREVYSLIDRCGMSVVVDMIKIAHPRYPSTRVSMQVPSLDIHFSPARYCRLIDLLDMFNGSWGTNDLITNGHSDSSSVPWYPADLITNARVLVWRGIGNSLAEWQPCFIVLCGLYLYVLESETSQNYQRCVSMGGRQVFEVSPSSVGGSLLSIAVGCRGTDVQKALESSTTMIIEFQGDDEKAVWLKELVQATYRASAPPAIDIFGEAIHKEGESSGTPTCNQGNADLVINGALLETSLSIYGKLDRSKDANEEIILELLAAGGKVNVVRSEADLTVKMKLHSLKVKDELQGRLSSPPQFLACSVLKDNMDSPRLSSLHLNDRVFCNFFFDKDDIFYGRITRFLGDVWSVLDSNEFSSQEKERTKWKTATEVFYEAQDDVTTDFIAVTFLTRNPDSPHYDGIDTQMTICMSKLDFFCNRPTLVALIEFGLDLSLVNSGANIGDGINVSEAASSQGTEKPEESGFSIVKGLLGHGKGRVVFNLTMDIDSVSIYLNNEDGSQLAMFVQECFLLNIKVHPNSLYMDGTLGNLRLCDLSLGPDHSWGWLCDLRNQGVESLIKTSGWFDCRSVRVTRLCLVICCVLMEFEAFSINQFLRKVLKLLPMFPLFTFQSYSVADDDYKGYDYSLHGQLSAVRIIFLYRFVQEITSYFMELGTPRTEEAIKLVDKVGDFEWLIQNFLQLDLGQLHLSNGFSWHGCQDEDPSAVHIDVLDIEVSGINMAVGINGLLGMPMIREEEGFNIHIRRSLRDVFRRVPTVYVDVRVGLLHCIMSDKEYNVILDCVYMNISEEPRLPPSFRDAPKDSMRIIADKVQLNSQILLSRTIAIISLEIHTALLDLRNGLDEESQLAHIALEGLWLSYRTTSLFETDIYLTIPKLSILDIRHDTKPEMRLMLGSSSDVSRQGICSYHSKMWSSNDVSNRCIGPVADAETPILTMLIMDYHQRSSSQSLVIRIQQPRILVVLDFLLPVVEFFVPALGVVTGREEMMHPENDPLTKCEDIILLESIYLQQSNVVYLSPQRRLIVDGCGIDEFIYDGCGGAIHLITDSELKNKFPGTLPIIILIGRGKNCGLRMSNLRSCTYLGNDSSYSVSADDGVEISVVHSNSATDEESLIEFKKGSPKSADPTTGERTTSNQMKSTSFEIQVPSFLLLLQKDGWFYLIKSNSDLIKNILLVEKGFEETFIPAISHPLFRKQGKRTLLDGPILSHGVVASASIIGLVLFMQVVSPEFTFYDSTKLFMDDSLLVEKLLRAKLDLNFMLCSLALCTFHAPISFNCNYHIFVIAEQKTIFISQRAKLISSFTSLTSIFFSLMLDTMITFPRFACWKLLIVTPCKQDLTVEAGSGLMVLDPVDISGGYSSTKDKTNISIISSDIFIHLSLSVASLLLQLENQAMEALQFGNANPLATCSNYKQLWVSKRGNTSTYNLTFWRPRLRQTLSSLVIVPVPPSQVVMAVSNTYGRVKKPVGFKLICSLSHLLRMEGECSTDANNECFLWMPSAPPNNVVYCIRSDLMSSTTFSDCIFSVLPNQSGLPSKSKLFRFASTLLSYSNMRIAMKSISKDSLGHGKEENNCSYRSSGWDIVRSLSKSSSEFGRPVSIWRPLPRPSFSALGDCIVEGLEPPAFGLLFKCDKSELSARPVQFAKVAHIIRKGLMKHSFGTRLTDELPNKELFCCPRMDIVKQTNIAEIPISRSSSSKGSNCLSIWKVENQACTFHASSDLKKPSNRLAYSIEDSVKPKTRENISVEMKLGCFSLTLLDNLYRMLTPLLDMTITNINLATHGRLDSISAALVCSIAASTFNRQLEAWEPLVEPFDGIFKVETFNMNEQSPPRFGKRLRVSTTTPVNVNASAANLESMTESIMSWRRQMVLEQKSCQKNEEPDLHSSSINGLMFSALEEDDLQRVIVENKLGCGVYLRKLEKSPETSELLQHDEQVSVTIPPPRFSNQLNSADASRETRYYVAIRIFEAKGLPIQDDGNAHDFFCALRLIFPQSARTRVRRVVSQENDETEGLVKWNEVFIFEVPEKVMKHLCPYFFGYTGEMIGALSIPIGNGVNILQRVASIRMLQHSDVIQKSSSYPLRSKVHLSSFCVSLCNGGSMDCGSLLLSTAFFERNNNVNFQGERRNTVTSDRDTGFCIGLDPNGPWECFGSLLPVAVVPRSINKKNFAFEVFIKNGRKHAILRPLAVVVNDTNIKMEDFFEPPLLPGWRWTSTWTIEKSPFGDSDGWAYGPDFQSLKWPPRSPKSSSRTSLDFFRRRRWVRERQKIEDTEDMRNVFGVLIPGSSAILPWSSMQYDSELCLQVRPCAEYPGDEYRWVILNPLSRQSSTRYRNAPLTCSGLKLGQLEKKDIIMCCHASSSSRQNFWLSVGTDASVLHTDLNSPIYDWKISINAPLKLENKLPCNADFAIWEKTVAGSLVERHRGVLLPSGSETIYSADLRRPIYLTLFLQDAILIVDMFTLQHSSSFFIIHQQSRRKLRVNIERDMGGTDAATKIVRFFVPYWISNDTSLQLVYQVVEIEPLGNVQSESVPMTKTVKSAKLPLKHNSKMIDAHIPTPRKDSQILELIVDSGESFVMLSPQDYMGRSGILPFSSRNDPSLSPRVGIAVAVHDSEYFSTGVSLTELENKGRIDIKAFTTNKAYYKLSALLTMASDRTKVVHFQHKILFVNRIGQRVSLKQFNSESEEWFHPSDPPKIFKWHSTSHTELLMLHIDGYKWSSPFSVESEGVMCVILKNDLGNEQMNLRVEVRTGTQGSSFEVIFRLGSTFSSPYRIENRSMFLPLRIRQVDGSEDSWSSLPPNTAISFYWEDLGRQRLLEVLVDGSDPSNSEKFSIDKVIDHQPLQISSGRVRPLRLSIVKEGKIFVCKISDWMPDDEETIITHGSAPLTLSYSSENDYSNESSSERELHVILELADIGLSIIDHTPEEILYVSIQFLLLSYSTGSGSGISRLKLQMRGIQVDNQLPFTPMPVLLRMQRVEDHINYILKFSLTKQASGSLDLCIYPYLGVQGPENSAFLVNIHEPIIWRLHEMFQQSKFSSIYGSETGDVPVDPIVQIGLLNISEVRFRVSMAMSPAQRPRGVLGFWSSLMTALGNTEHMPVKKRMNRPQDSTRMRLFPPPKPWMHQRFVFKIPNKRFSHTGQNQAWERQLLACDASGSFHG</sequence>
<keyword evidence="3" id="KW-0812">Transmembrane</keyword>
<feature type="transmembrane region" description="Helical" evidence="3">
    <location>
        <begin position="1636"/>
        <end position="1656"/>
    </location>
</feature>
<evidence type="ECO:0000313" key="5">
    <source>
        <dbReference type="EMBL" id="CAA2620057.1"/>
    </source>
</evidence>
<dbReference type="GO" id="GO:0016020">
    <property type="term" value="C:membrane"/>
    <property type="evidence" value="ECO:0007669"/>
    <property type="project" value="InterPro"/>
</dbReference>
<evidence type="ECO:0000256" key="3">
    <source>
        <dbReference type="SAM" id="Phobius"/>
    </source>
</evidence>
<dbReference type="PANTHER" id="PTHR16166">
    <property type="entry name" value="VACUOLAR PROTEIN SORTING-ASSOCIATED PROTEIN VPS13"/>
    <property type="match status" value="1"/>
</dbReference>
<feature type="transmembrane region" description="Helical" evidence="3">
    <location>
        <begin position="1585"/>
        <end position="1606"/>
    </location>
</feature>
<dbReference type="Pfam" id="PF25036">
    <property type="entry name" value="VPS13_VAB"/>
    <property type="match status" value="1"/>
</dbReference>
<gene>
    <name evidence="5" type="ORF">SI7747_05006226</name>
</gene>
<dbReference type="Proteomes" id="UP001189122">
    <property type="component" value="Unassembled WGS sequence"/>
</dbReference>
<dbReference type="PANTHER" id="PTHR16166:SF93">
    <property type="entry name" value="INTERMEMBRANE LIPID TRANSFER PROTEIN VPS13"/>
    <property type="match status" value="1"/>
</dbReference>
<feature type="region of interest" description="Disordered" evidence="2">
    <location>
        <begin position="1495"/>
        <end position="1517"/>
    </location>
</feature>
<dbReference type="SMART" id="SM00694">
    <property type="entry name" value="DysFC"/>
    <property type="match status" value="1"/>
</dbReference>
<evidence type="ECO:0000256" key="2">
    <source>
        <dbReference type="SAM" id="MobiDB-lite"/>
    </source>
</evidence>
<keyword evidence="3" id="KW-1133">Transmembrane helix</keyword>
<feature type="transmembrane region" description="Helical" evidence="3">
    <location>
        <begin position="1340"/>
        <end position="1361"/>
    </location>
</feature>
<dbReference type="InterPro" id="IPR026847">
    <property type="entry name" value="VPS13"/>
</dbReference>
<proteinExistence type="inferred from homology"/>
<name>A0A7I8IQE7_SPIIN</name>
<evidence type="ECO:0000313" key="6">
    <source>
        <dbReference type="Proteomes" id="UP001189122"/>
    </source>
</evidence>
<accession>A0A7I8IQE7</accession>
<feature type="compositionally biased region" description="Polar residues" evidence="2">
    <location>
        <begin position="1505"/>
        <end position="1517"/>
    </location>
</feature>
<keyword evidence="6" id="KW-1185">Reference proteome</keyword>
<comment type="similarity">
    <text evidence="1">Belongs to the VPS13 family.</text>
</comment>
<organism evidence="5">
    <name type="scientific">Spirodela intermedia</name>
    <name type="common">Intermediate duckweed</name>
    <dbReference type="NCBI Taxonomy" id="51605"/>
    <lineage>
        <taxon>Eukaryota</taxon>
        <taxon>Viridiplantae</taxon>
        <taxon>Streptophyta</taxon>
        <taxon>Embryophyta</taxon>
        <taxon>Tracheophyta</taxon>
        <taxon>Spermatophyta</taxon>
        <taxon>Magnoliopsida</taxon>
        <taxon>Liliopsida</taxon>
        <taxon>Araceae</taxon>
        <taxon>Lemnoideae</taxon>
        <taxon>Spirodela</taxon>
    </lineage>
</organism>
<evidence type="ECO:0000256" key="1">
    <source>
        <dbReference type="ARBA" id="ARBA00006545"/>
    </source>
</evidence>
<feature type="transmembrane region" description="Helical" evidence="3">
    <location>
        <begin position="1677"/>
        <end position="1699"/>
    </location>
</feature>
<dbReference type="GO" id="GO:0006623">
    <property type="term" value="P:protein targeting to vacuole"/>
    <property type="evidence" value="ECO:0007669"/>
    <property type="project" value="TreeGrafter"/>
</dbReference>
<dbReference type="CDD" id="cd00030">
    <property type="entry name" value="C2"/>
    <property type="match status" value="1"/>
</dbReference>
<feature type="domain" description="Peroxin/Ferlin" evidence="4">
    <location>
        <begin position="2602"/>
        <end position="2642"/>
    </location>
</feature>
<dbReference type="InterPro" id="IPR006614">
    <property type="entry name" value="Peroxin/Ferlin"/>
</dbReference>
<dbReference type="InterPro" id="IPR009543">
    <property type="entry name" value="VPS13_VAB"/>
</dbReference>
<dbReference type="EMBL" id="LR743592">
    <property type="protein sequence ID" value="CAA2620057.1"/>
    <property type="molecule type" value="Genomic_DNA"/>
</dbReference>